<reference evidence="1" key="1">
    <citation type="submission" date="2022-02" db="EMBL/GenBank/DDBJ databases">
        <authorList>
            <person name="Giguere J D."/>
        </authorList>
    </citation>
    <scope>NUCLEOTIDE SEQUENCE</scope>
    <source>
        <strain evidence="1">CCAP 1055/1</strain>
    </source>
</reference>
<proteinExistence type="predicted"/>
<protein>
    <submittedName>
        <fullName evidence="1">Uncharacterized protein</fullName>
    </submittedName>
</protein>
<organism evidence="1">
    <name type="scientific">Phaeodactylum tricornutum</name>
    <name type="common">Diatom</name>
    <dbReference type="NCBI Taxonomy" id="2850"/>
    <lineage>
        <taxon>Eukaryota</taxon>
        <taxon>Sar</taxon>
        <taxon>Stramenopiles</taxon>
        <taxon>Ochrophyta</taxon>
        <taxon>Bacillariophyta</taxon>
        <taxon>Bacillariophyceae</taxon>
        <taxon>Bacillariophycidae</taxon>
        <taxon>Naviculales</taxon>
        <taxon>Phaeodactylaceae</taxon>
        <taxon>Phaeodactylum</taxon>
    </lineage>
</organism>
<dbReference type="InterPro" id="IPR014954">
    <property type="entry name" value="DUF1825"/>
</dbReference>
<feature type="non-terminal residue" evidence="1">
    <location>
        <position position="1"/>
    </location>
</feature>
<dbReference type="Proteomes" id="UP000836788">
    <property type="component" value="Chromosome 10"/>
</dbReference>
<gene>
    <name evidence="1" type="ORF">PTTT1_LOCUS6421</name>
</gene>
<accession>A0A8J9X3E4</accession>
<dbReference type="EMBL" id="OU594951">
    <property type="protein sequence ID" value="CAG9278274.1"/>
    <property type="molecule type" value="Genomic_DNA"/>
</dbReference>
<sequence length="83" mass="9900">FQSPTVKDEYEKLCRDHMSLIQFGGKYAEFDPLGKIRYLDEIEKIEDRWEVFFARFKLMGFLNKSYVTQCNDFLASMGLDEEQ</sequence>
<dbReference type="AlphaFoldDB" id="A0A8J9X3E4"/>
<feature type="non-terminal residue" evidence="1">
    <location>
        <position position="83"/>
    </location>
</feature>
<name>A0A8J9X3E4_PHATR</name>
<evidence type="ECO:0000313" key="1">
    <source>
        <dbReference type="EMBL" id="CAG9278274.1"/>
    </source>
</evidence>
<dbReference type="Pfam" id="PF08855">
    <property type="entry name" value="DUF1825"/>
    <property type="match status" value="1"/>
</dbReference>